<dbReference type="GO" id="GO:0003700">
    <property type="term" value="F:DNA-binding transcription factor activity"/>
    <property type="evidence" value="ECO:0007669"/>
    <property type="project" value="InterPro"/>
</dbReference>
<feature type="modified residue" description="4-aspartylphosphate" evidence="4">
    <location>
        <position position="54"/>
    </location>
</feature>
<dbReference type="Pfam" id="PF00072">
    <property type="entry name" value="Response_reg"/>
    <property type="match status" value="1"/>
</dbReference>
<evidence type="ECO:0000313" key="7">
    <source>
        <dbReference type="EMBL" id="KTD85130.1"/>
    </source>
</evidence>
<dbReference type="SMART" id="SM00342">
    <property type="entry name" value="HTH_ARAC"/>
    <property type="match status" value="1"/>
</dbReference>
<keyword evidence="2" id="KW-0238">DNA-binding</keyword>
<name>A0A0W1AV04_9BACL</name>
<dbReference type="SMART" id="SM00448">
    <property type="entry name" value="REC"/>
    <property type="match status" value="1"/>
</dbReference>
<evidence type="ECO:0000259" key="6">
    <source>
        <dbReference type="PROSITE" id="PS50110"/>
    </source>
</evidence>
<dbReference type="SUPFAM" id="SSF46689">
    <property type="entry name" value="Homeodomain-like"/>
    <property type="match status" value="2"/>
</dbReference>
<dbReference type="AlphaFoldDB" id="A0A0W1AV04"/>
<dbReference type="Gene3D" id="1.10.10.60">
    <property type="entry name" value="Homeodomain-like"/>
    <property type="match status" value="2"/>
</dbReference>
<dbReference type="InterPro" id="IPR009057">
    <property type="entry name" value="Homeodomain-like_sf"/>
</dbReference>
<dbReference type="SUPFAM" id="SSF52172">
    <property type="entry name" value="CheY-like"/>
    <property type="match status" value="1"/>
</dbReference>
<proteinExistence type="predicted"/>
<feature type="domain" description="Response regulatory" evidence="6">
    <location>
        <begin position="2"/>
        <end position="119"/>
    </location>
</feature>
<dbReference type="PROSITE" id="PS00041">
    <property type="entry name" value="HTH_ARAC_FAMILY_1"/>
    <property type="match status" value="1"/>
</dbReference>
<dbReference type="InterPro" id="IPR011006">
    <property type="entry name" value="CheY-like_superfamily"/>
</dbReference>
<keyword evidence="1" id="KW-0805">Transcription regulation</keyword>
<keyword evidence="4" id="KW-0597">Phosphoprotein</keyword>
<evidence type="ECO:0000256" key="1">
    <source>
        <dbReference type="ARBA" id="ARBA00023015"/>
    </source>
</evidence>
<dbReference type="Gene3D" id="3.40.50.2300">
    <property type="match status" value="1"/>
</dbReference>
<dbReference type="InterPro" id="IPR001789">
    <property type="entry name" value="Sig_transdc_resp-reg_receiver"/>
</dbReference>
<dbReference type="CDD" id="cd17536">
    <property type="entry name" value="REC_YesN-like"/>
    <property type="match status" value="1"/>
</dbReference>
<dbReference type="PRINTS" id="PR00032">
    <property type="entry name" value="HTHARAC"/>
</dbReference>
<dbReference type="Pfam" id="PF12833">
    <property type="entry name" value="HTH_18"/>
    <property type="match status" value="1"/>
</dbReference>
<dbReference type="PROSITE" id="PS01124">
    <property type="entry name" value="HTH_ARAC_FAMILY_2"/>
    <property type="match status" value="1"/>
</dbReference>
<comment type="caution">
    <text evidence="7">The sequence shown here is derived from an EMBL/GenBank/DDBJ whole genome shotgun (WGS) entry which is preliminary data.</text>
</comment>
<sequence length="553" mass="62900">MKALIVDDEARVRKAVRLLVDWDAHQIDEILEAGNGNEAIEIIRQVKPALVIMDMMMESGNGVELMTWVNEFAGNIKFIVVSGHNDFEFVRQTVRHGGIDYILKPIEAEAINVAIAKAVAAWRSEDADRSERQKQSIQLNEFKPIYGEKLLSALIDDPINSELSLRRLRSDGIIPENVHSSRLILVQTDTGNSLLLKRFGGDTGLMNYAIVNICNEFLQGQHKGVSFRYWGGPSEIAIILWDIQTSVAELIGRINHGIYATLQVRMHFGISCIGSLPKQLPYQRAEVAEALQRRNLLIHEDYCHYSTSSEEFKERNETTKTEIHGNVTPTIFAHVKEDWKMAVISGSPDVLSSAAQHWVDELSRSGIVTPEILNSWKNDALLFRSQLVRETLGPDADSALAELEQADQLHPAPYTNGYSFSLFAWRDWSFDLMERMSEVIAAKQAKESNPMHDIVKYIELNYASDLSLQEIAGKFFVSREYISRRFKQEYGINFSDFIVNIRIDKAKLLMQNPRLKLSQISEMVGFHDVKYFSKVFKKQVGASPKDYRNQFKI</sequence>
<gene>
    <name evidence="7" type="ORF">UQ64_22245</name>
</gene>
<dbReference type="InterPro" id="IPR020449">
    <property type="entry name" value="Tscrpt_reg_AraC-type_HTH"/>
</dbReference>
<dbReference type="PROSITE" id="PS50110">
    <property type="entry name" value="RESPONSE_REGULATORY"/>
    <property type="match status" value="1"/>
</dbReference>
<dbReference type="InterPro" id="IPR018060">
    <property type="entry name" value="HTH_AraC"/>
</dbReference>
<reference evidence="7 8" key="1">
    <citation type="journal article" date="2015" name="Int. Biodeterior. Biodegradation">
        <title>Physiological and genetic screening methods for the isolation of methyl tert-butyl ether-degrading bacteria for bioremediation purposes.</title>
        <authorList>
            <person name="Guisado I.M."/>
            <person name="Purswani J."/>
            <person name="Gonzalez Lopez J."/>
            <person name="Pozo C."/>
        </authorList>
    </citation>
    <scope>NUCLEOTIDE SEQUENCE [LARGE SCALE GENOMIC DNA]</scope>
    <source>
        <strain evidence="7 8">SH7</strain>
    </source>
</reference>
<feature type="domain" description="HTH araC/xylS-type" evidence="5">
    <location>
        <begin position="452"/>
        <end position="550"/>
    </location>
</feature>
<evidence type="ECO:0000256" key="3">
    <source>
        <dbReference type="ARBA" id="ARBA00023163"/>
    </source>
</evidence>
<dbReference type="OrthoDB" id="159632at2"/>
<dbReference type="InterPro" id="IPR018062">
    <property type="entry name" value="HTH_AraC-typ_CS"/>
</dbReference>
<dbReference type="GO" id="GO:0000160">
    <property type="term" value="P:phosphorelay signal transduction system"/>
    <property type="evidence" value="ECO:0007669"/>
    <property type="project" value="InterPro"/>
</dbReference>
<keyword evidence="8" id="KW-1185">Reference proteome</keyword>
<evidence type="ECO:0000313" key="8">
    <source>
        <dbReference type="Proteomes" id="UP000054709"/>
    </source>
</evidence>
<dbReference type="RefSeq" id="WP_060625133.1">
    <property type="nucleotide sequence ID" value="NZ_LCZJ02000030.1"/>
</dbReference>
<dbReference type="PANTHER" id="PTHR43280:SF10">
    <property type="entry name" value="REGULATORY PROTEIN POCR"/>
    <property type="match status" value="1"/>
</dbReference>
<dbReference type="GO" id="GO:0043565">
    <property type="term" value="F:sequence-specific DNA binding"/>
    <property type="evidence" value="ECO:0007669"/>
    <property type="project" value="InterPro"/>
</dbReference>
<dbReference type="EMBL" id="LCZJ02000030">
    <property type="protein sequence ID" value="KTD85130.1"/>
    <property type="molecule type" value="Genomic_DNA"/>
</dbReference>
<accession>A0A0W1AV04</accession>
<evidence type="ECO:0000256" key="2">
    <source>
        <dbReference type="ARBA" id="ARBA00023125"/>
    </source>
</evidence>
<protein>
    <submittedName>
        <fullName evidence="7">Two-component system response regulator</fullName>
    </submittedName>
</protein>
<organism evidence="7 8">
    <name type="scientific">Paenibacillus etheri</name>
    <dbReference type="NCBI Taxonomy" id="1306852"/>
    <lineage>
        <taxon>Bacteria</taxon>
        <taxon>Bacillati</taxon>
        <taxon>Bacillota</taxon>
        <taxon>Bacilli</taxon>
        <taxon>Bacillales</taxon>
        <taxon>Paenibacillaceae</taxon>
        <taxon>Paenibacillus</taxon>
    </lineage>
</organism>
<dbReference type="PANTHER" id="PTHR43280">
    <property type="entry name" value="ARAC-FAMILY TRANSCRIPTIONAL REGULATOR"/>
    <property type="match status" value="1"/>
</dbReference>
<keyword evidence="3" id="KW-0804">Transcription</keyword>
<dbReference type="Proteomes" id="UP000054709">
    <property type="component" value="Unassembled WGS sequence"/>
</dbReference>
<evidence type="ECO:0000259" key="5">
    <source>
        <dbReference type="PROSITE" id="PS01124"/>
    </source>
</evidence>
<evidence type="ECO:0000256" key="4">
    <source>
        <dbReference type="PROSITE-ProRule" id="PRU00169"/>
    </source>
</evidence>